<dbReference type="OrthoDB" id="189459at2759"/>
<feature type="compositionally biased region" description="Polar residues" evidence="1">
    <location>
        <begin position="61"/>
        <end position="71"/>
    </location>
</feature>
<dbReference type="PANTHER" id="PTHR38149">
    <property type="entry name" value="ATPASE"/>
    <property type="match status" value="1"/>
</dbReference>
<proteinExistence type="predicted"/>
<feature type="compositionally biased region" description="Low complexity" evidence="1">
    <location>
        <begin position="1"/>
        <end position="11"/>
    </location>
</feature>
<accession>A0A0G4FF06</accession>
<dbReference type="InParanoid" id="A0A0G4FF06"/>
<reference evidence="5 6" key="1">
    <citation type="submission" date="2014-11" db="EMBL/GenBank/DDBJ databases">
        <authorList>
            <person name="Zhu J."/>
            <person name="Qi W."/>
            <person name="Song R."/>
        </authorList>
    </citation>
    <scope>NUCLEOTIDE SEQUENCE [LARGE SCALE GENOMIC DNA]</scope>
</reference>
<evidence type="ECO:0000259" key="4">
    <source>
        <dbReference type="Pfam" id="PF21117"/>
    </source>
</evidence>
<feature type="compositionally biased region" description="Gly residues" evidence="1">
    <location>
        <begin position="27"/>
        <end position="50"/>
    </location>
</feature>
<dbReference type="SUPFAM" id="SSF52540">
    <property type="entry name" value="P-loop containing nucleoside triphosphate hydrolases"/>
    <property type="match status" value="1"/>
</dbReference>
<evidence type="ECO:0000256" key="1">
    <source>
        <dbReference type="SAM" id="MobiDB-lite"/>
    </source>
</evidence>
<feature type="domain" description="ATPase of the ABC class N-terminal" evidence="3">
    <location>
        <begin position="71"/>
        <end position="236"/>
    </location>
</feature>
<dbReference type="Pfam" id="PF20446">
    <property type="entry name" value="ABC_N"/>
    <property type="match status" value="1"/>
</dbReference>
<dbReference type="Proteomes" id="UP000041254">
    <property type="component" value="Unassembled WGS sequence"/>
</dbReference>
<feature type="region of interest" description="Disordered" evidence="1">
    <location>
        <begin position="1"/>
        <end position="77"/>
    </location>
</feature>
<dbReference type="VEuPathDB" id="CryptoDB:Vbra_9075"/>
<dbReference type="Pfam" id="PF09818">
    <property type="entry name" value="ABC_ATPase"/>
    <property type="match status" value="1"/>
</dbReference>
<protein>
    <recommendedName>
        <fullName evidence="7">ABC transporter domain-containing protein</fullName>
    </recommendedName>
</protein>
<dbReference type="Pfam" id="PF21117">
    <property type="entry name" value="MRB1590_C"/>
    <property type="match status" value="1"/>
</dbReference>
<evidence type="ECO:0000259" key="3">
    <source>
        <dbReference type="Pfam" id="PF20446"/>
    </source>
</evidence>
<keyword evidence="6" id="KW-1185">Reference proteome</keyword>
<feature type="domain" description="MRB1590-like C-terminal" evidence="4">
    <location>
        <begin position="547"/>
        <end position="655"/>
    </location>
</feature>
<evidence type="ECO:0000313" key="6">
    <source>
        <dbReference type="Proteomes" id="UP000041254"/>
    </source>
</evidence>
<dbReference type="PhylomeDB" id="A0A0G4FF06"/>
<dbReference type="InterPro" id="IPR027417">
    <property type="entry name" value="P-loop_NTPase"/>
</dbReference>
<evidence type="ECO:0000259" key="2">
    <source>
        <dbReference type="Pfam" id="PF09818"/>
    </source>
</evidence>
<dbReference type="OMA" id="IRDRRMQ"/>
<sequence>MSGRGWYYKNKYGGGGRGRGKRPFEDGYGGQQGGYGGGRGRGGGPGGGGWHQQQDEPMVDSYSSREGTGSQLADELRRLDGRPYPAYKDLIGSWNMGDFTLLLDKAQSDPYAPPSHFRVRVPQSVAKFPAAAYNSKIRNVALCDYLTRQLCQAVSAGGLDNAAENRGWHGSKGGDVRVETPGQHVIQRSAVVVNDQFVEARCTIALPAQGRSIEGHKAAQTLTQYLPHVVAKSLLYAALNASHLHAFLDSIEDQEHLRQSLADHDLVAFVADGSVLPRRSGADDQPMKPSEENHLQVFQSPPSMQLTMHVPHRGAIRGMGIRKGITLICGGGFHGKSTLLEALQVGIYNHIPGDGREFVAVDPNAVKIRAEDGRSVHLVDISPFINNLPFEKDTTRFNSEDASGSTSQAANIMEALEIGATTLLVDEDTCATNFMIRDRRMQQLVGKSREPITAFIYKVKPLLTQHNVSTIMVVGGSGDFFEVADTVILMDKYRPYDVTQEAKQITVDIPVPYQSDEVQTATATQHHAFGSIGHRIIDSNNFQTSGKVSARSLRVIGYGDTDIELNGVEQLVETGQARAIADAMRRMAEGRGPLGAILDGQRNVREVLELIDQVCSGDNGLDHLSQFGHPIGEFVLPRRFEVGAAINRLRTLRIRGVRWKLQPGMK</sequence>
<dbReference type="PANTHER" id="PTHR38149:SF1">
    <property type="entry name" value="ATPASE"/>
    <property type="match status" value="1"/>
</dbReference>
<dbReference type="InterPro" id="IPR019195">
    <property type="entry name" value="ABC_ATPase_put"/>
</dbReference>
<dbReference type="InterPro" id="IPR046833">
    <property type="entry name" value="ABC_N"/>
</dbReference>
<organism evidence="5 6">
    <name type="scientific">Vitrella brassicaformis (strain CCMP3155)</name>
    <dbReference type="NCBI Taxonomy" id="1169540"/>
    <lineage>
        <taxon>Eukaryota</taxon>
        <taxon>Sar</taxon>
        <taxon>Alveolata</taxon>
        <taxon>Colpodellida</taxon>
        <taxon>Vitrellaceae</taxon>
        <taxon>Vitrella</taxon>
    </lineage>
</organism>
<evidence type="ECO:0000313" key="5">
    <source>
        <dbReference type="EMBL" id="CEM11405.1"/>
    </source>
</evidence>
<dbReference type="InterPro" id="IPR049069">
    <property type="entry name" value="MRB1590-like_C"/>
</dbReference>
<feature type="domain" description="ATPase of the ABC class C-terminal" evidence="2">
    <location>
        <begin position="242"/>
        <end position="519"/>
    </location>
</feature>
<name>A0A0G4FF06_VITBC</name>
<gene>
    <name evidence="5" type="ORF">Vbra_9075</name>
</gene>
<dbReference type="InterPro" id="IPR046834">
    <property type="entry name" value="ABC_ATPase_C"/>
</dbReference>
<evidence type="ECO:0008006" key="7">
    <source>
        <dbReference type="Google" id="ProtNLM"/>
    </source>
</evidence>
<dbReference type="AlphaFoldDB" id="A0A0G4FF06"/>
<dbReference type="EMBL" id="CDMY01000415">
    <property type="protein sequence ID" value="CEM11405.1"/>
    <property type="molecule type" value="Genomic_DNA"/>
</dbReference>